<proteinExistence type="predicted"/>
<dbReference type="InterPro" id="IPR050367">
    <property type="entry name" value="APC_superfamily"/>
</dbReference>
<feature type="transmembrane region" description="Helical" evidence="6">
    <location>
        <begin position="356"/>
        <end position="377"/>
    </location>
</feature>
<keyword evidence="4 6" id="KW-1133">Transmembrane helix</keyword>
<feature type="transmembrane region" description="Helical" evidence="6">
    <location>
        <begin position="52"/>
        <end position="71"/>
    </location>
</feature>
<feature type="transmembrane region" description="Helical" evidence="6">
    <location>
        <begin position="409"/>
        <end position="426"/>
    </location>
</feature>
<dbReference type="PANTHER" id="PTHR42770">
    <property type="entry name" value="AMINO ACID TRANSPORTER-RELATED"/>
    <property type="match status" value="1"/>
</dbReference>
<dbReference type="AlphaFoldDB" id="A0A7J3SMH4"/>
<feature type="transmembrane region" description="Helical" evidence="6">
    <location>
        <begin position="384"/>
        <end position="403"/>
    </location>
</feature>
<feature type="transmembrane region" description="Helical" evidence="6">
    <location>
        <begin position="228"/>
        <end position="250"/>
    </location>
</feature>
<keyword evidence="3 6" id="KW-0812">Transmembrane</keyword>
<feature type="transmembrane region" description="Helical" evidence="6">
    <location>
        <begin position="155"/>
        <end position="175"/>
    </location>
</feature>
<reference evidence="7" key="1">
    <citation type="journal article" date="2020" name="mSystems">
        <title>Genome- and Community-Level Interaction Insights into Carbon Utilization and Element Cycling Functions of Hydrothermarchaeota in Hydrothermal Sediment.</title>
        <authorList>
            <person name="Zhou Z."/>
            <person name="Liu Y."/>
            <person name="Xu W."/>
            <person name="Pan J."/>
            <person name="Luo Z.H."/>
            <person name="Li M."/>
        </authorList>
    </citation>
    <scope>NUCLEOTIDE SEQUENCE [LARGE SCALE GENOMIC DNA]</scope>
    <source>
        <strain evidence="7">SpSt-885</strain>
    </source>
</reference>
<dbReference type="Gene3D" id="1.20.1740.10">
    <property type="entry name" value="Amino acid/polyamine transporter I"/>
    <property type="match status" value="1"/>
</dbReference>
<dbReference type="GO" id="GO:0005886">
    <property type="term" value="C:plasma membrane"/>
    <property type="evidence" value="ECO:0007669"/>
    <property type="project" value="UniProtKB-SubCell"/>
</dbReference>
<evidence type="ECO:0000256" key="4">
    <source>
        <dbReference type="ARBA" id="ARBA00022989"/>
    </source>
</evidence>
<accession>A0A7J3SMH4</accession>
<dbReference type="PANTHER" id="PTHR42770:SF16">
    <property type="entry name" value="AMINO ACID PERMEASE"/>
    <property type="match status" value="1"/>
</dbReference>
<dbReference type="Pfam" id="PF13520">
    <property type="entry name" value="AA_permease_2"/>
    <property type="match status" value="1"/>
</dbReference>
<name>A0A7J3SMH4_9CREN</name>
<comment type="caution">
    <text evidence="7">The sequence shown here is derived from an EMBL/GenBank/DDBJ whole genome shotgun (WGS) entry which is preliminary data.</text>
</comment>
<evidence type="ECO:0000256" key="6">
    <source>
        <dbReference type="SAM" id="Phobius"/>
    </source>
</evidence>
<evidence type="ECO:0000256" key="3">
    <source>
        <dbReference type="ARBA" id="ARBA00022692"/>
    </source>
</evidence>
<dbReference type="GO" id="GO:0022857">
    <property type="term" value="F:transmembrane transporter activity"/>
    <property type="evidence" value="ECO:0007669"/>
    <property type="project" value="InterPro"/>
</dbReference>
<dbReference type="EMBL" id="DTLS01000183">
    <property type="protein sequence ID" value="HGZ60830.1"/>
    <property type="molecule type" value="Genomic_DNA"/>
</dbReference>
<organism evidence="7">
    <name type="scientific">Fervidicoccus fontis</name>
    <dbReference type="NCBI Taxonomy" id="683846"/>
    <lineage>
        <taxon>Archaea</taxon>
        <taxon>Thermoproteota</taxon>
        <taxon>Thermoprotei</taxon>
        <taxon>Fervidicoccales</taxon>
        <taxon>Fervidicoccaceae</taxon>
        <taxon>Fervidicoccus</taxon>
    </lineage>
</organism>
<dbReference type="InterPro" id="IPR002293">
    <property type="entry name" value="AA/rel_permease1"/>
</dbReference>
<sequence length="438" mass="47882">MAEKAEQKEQLKRVLKMRDLIAFAIMTMVPIAPMGIYGIVAMLSKGHVPTCYAIGALAMFFTAWGYGQFALRFPEAGSVYAYVRETLGHNVGFIAGWAILLDYVLIPALVILVSALWLEALTGISLVVWATIFIAFATVLNVLGVELTAKTSMALFLFEDFVLVAFVVAAIYKVATTPGLSFNFTPFYNPGEFSWGAVLSGTSVAVLSFLGFDIMTTLAEETIEARKVVSRAVILVIPIIAAMFILQTYLGALVHPGYSFESPDVAFFYIAEEAGGKWLQYLTLLGTVLAWGVGDTLAAQAGISRILFSMGRQGHLPKLFAKVHPKYKTPYVSTIIVALITAPLVYLLTLKDLSSVVNFGALTAFAFMHVALAYRFIKLEKKTLLAIMPFVGLVITAAIWYGLDIYAKELGLVWLVLGIVYLAYITRGFKVKTIIPVE</sequence>
<evidence type="ECO:0000256" key="2">
    <source>
        <dbReference type="ARBA" id="ARBA00022475"/>
    </source>
</evidence>
<evidence type="ECO:0000256" key="5">
    <source>
        <dbReference type="ARBA" id="ARBA00023136"/>
    </source>
</evidence>
<gene>
    <name evidence="7" type="ORF">ENW83_06520</name>
</gene>
<feature type="transmembrane region" description="Helical" evidence="6">
    <location>
        <begin position="195"/>
        <end position="216"/>
    </location>
</feature>
<feature type="transmembrane region" description="Helical" evidence="6">
    <location>
        <begin position="20"/>
        <end position="40"/>
    </location>
</feature>
<evidence type="ECO:0000256" key="1">
    <source>
        <dbReference type="ARBA" id="ARBA00004651"/>
    </source>
</evidence>
<comment type="subcellular location">
    <subcellularLocation>
        <location evidence="1">Cell membrane</location>
        <topology evidence="1">Multi-pass membrane protein</topology>
    </subcellularLocation>
</comment>
<keyword evidence="2" id="KW-1003">Cell membrane</keyword>
<feature type="transmembrane region" description="Helical" evidence="6">
    <location>
        <begin position="288"/>
        <end position="308"/>
    </location>
</feature>
<protein>
    <submittedName>
        <fullName evidence="7">APC family permease</fullName>
    </submittedName>
</protein>
<feature type="transmembrane region" description="Helical" evidence="6">
    <location>
        <begin position="329"/>
        <end position="350"/>
    </location>
</feature>
<keyword evidence="5 6" id="KW-0472">Membrane</keyword>
<dbReference type="PIRSF" id="PIRSF006060">
    <property type="entry name" value="AA_transporter"/>
    <property type="match status" value="1"/>
</dbReference>
<feature type="transmembrane region" description="Helical" evidence="6">
    <location>
        <begin position="124"/>
        <end position="143"/>
    </location>
</feature>
<feature type="transmembrane region" description="Helical" evidence="6">
    <location>
        <begin position="91"/>
        <end position="118"/>
    </location>
</feature>
<evidence type="ECO:0000313" key="7">
    <source>
        <dbReference type="EMBL" id="HGZ60830.1"/>
    </source>
</evidence>